<evidence type="ECO:0000256" key="8">
    <source>
        <dbReference type="RuleBase" id="RU361216"/>
    </source>
</evidence>
<proteinExistence type="inferred from homology"/>
<keyword evidence="6 8" id="KW-0472">Membrane</keyword>
<evidence type="ECO:0000256" key="6">
    <source>
        <dbReference type="ARBA" id="ARBA00023136"/>
    </source>
</evidence>
<name>A0A3P7LJ70_DIBLA</name>
<evidence type="ECO:0000256" key="2">
    <source>
        <dbReference type="ARBA" id="ARBA00022448"/>
    </source>
</evidence>
<reference evidence="9 10" key="1">
    <citation type="submission" date="2018-11" db="EMBL/GenBank/DDBJ databases">
        <authorList>
            <consortium name="Pathogen Informatics"/>
        </authorList>
    </citation>
    <scope>NUCLEOTIDE SEQUENCE [LARGE SCALE GENOMIC DNA]</scope>
</reference>
<keyword evidence="7" id="KW-0325">Glycoprotein</keyword>
<dbReference type="PANTHER" id="PTHR11958">
    <property type="entry name" value="SODIUM/DICARBOXYLATE SYMPORTER-RELATED"/>
    <property type="match status" value="1"/>
</dbReference>
<protein>
    <recommendedName>
        <fullName evidence="8">Amino acid transporter</fullName>
    </recommendedName>
</protein>
<feature type="transmembrane region" description="Helical" evidence="8">
    <location>
        <begin position="90"/>
        <end position="112"/>
    </location>
</feature>
<keyword evidence="3 8" id="KW-0812">Transmembrane</keyword>
<evidence type="ECO:0000313" key="9">
    <source>
        <dbReference type="EMBL" id="VDN11867.1"/>
    </source>
</evidence>
<feature type="transmembrane region" description="Helical" evidence="8">
    <location>
        <begin position="54"/>
        <end position="78"/>
    </location>
</feature>
<comment type="similarity">
    <text evidence="8">Belongs to the dicarboxylate/amino acid:cation symporter (DAACS) (TC 2.A.23) family.</text>
</comment>
<evidence type="ECO:0000256" key="7">
    <source>
        <dbReference type="ARBA" id="ARBA00023180"/>
    </source>
</evidence>
<dbReference type="Proteomes" id="UP000281553">
    <property type="component" value="Unassembled WGS sequence"/>
</dbReference>
<dbReference type="PROSITE" id="PS00713">
    <property type="entry name" value="NA_DICARBOXYL_SYMP_1"/>
    <property type="match status" value="1"/>
</dbReference>
<dbReference type="PANTHER" id="PTHR11958:SF63">
    <property type="entry name" value="AMINO ACID TRANSPORTER"/>
    <property type="match status" value="1"/>
</dbReference>
<evidence type="ECO:0000256" key="4">
    <source>
        <dbReference type="ARBA" id="ARBA00022847"/>
    </source>
</evidence>
<dbReference type="EMBL" id="UYRU01052438">
    <property type="protein sequence ID" value="VDN11867.1"/>
    <property type="molecule type" value="Genomic_DNA"/>
</dbReference>
<sequence>MVTCTKWFRKHENIQLIMTISSVVLGLLLGFIIKTAHPDISPRTVNLVAFPGELLMNMLKLLIIPLITSSLISGLANLDVKSSGKIGTYALLYYATTTLLAAILGIVLVMAIHPGSPAVKKARGAGTMATTNGPNTLDAIMDLFRPQPLSEMISGLLQGIDVYTTLSYCTGLDAGPRS</sequence>
<keyword evidence="5 8" id="KW-1133">Transmembrane helix</keyword>
<dbReference type="AlphaFoldDB" id="A0A3P7LJ70"/>
<evidence type="ECO:0000256" key="1">
    <source>
        <dbReference type="ARBA" id="ARBA00004141"/>
    </source>
</evidence>
<feature type="transmembrane region" description="Helical" evidence="8">
    <location>
        <begin position="16"/>
        <end position="34"/>
    </location>
</feature>
<dbReference type="GO" id="GO:0005886">
    <property type="term" value="C:plasma membrane"/>
    <property type="evidence" value="ECO:0007669"/>
    <property type="project" value="TreeGrafter"/>
</dbReference>
<dbReference type="InterPro" id="IPR050746">
    <property type="entry name" value="DAACS"/>
</dbReference>
<evidence type="ECO:0000256" key="5">
    <source>
        <dbReference type="ARBA" id="ARBA00022989"/>
    </source>
</evidence>
<evidence type="ECO:0000313" key="10">
    <source>
        <dbReference type="Proteomes" id="UP000281553"/>
    </source>
</evidence>
<dbReference type="Gene3D" id="1.10.3860.10">
    <property type="entry name" value="Sodium:dicarboxylate symporter"/>
    <property type="match status" value="1"/>
</dbReference>
<gene>
    <name evidence="9" type="ORF">DILT_LOCUS7698</name>
</gene>
<dbReference type="PRINTS" id="PR00173">
    <property type="entry name" value="EDTRNSPORT"/>
</dbReference>
<comment type="caution">
    <text evidence="8">Lacks conserved residue(s) required for the propagation of feature annotation.</text>
</comment>
<dbReference type="InterPro" id="IPR036458">
    <property type="entry name" value="Na:dicarbo_symporter_sf"/>
</dbReference>
<dbReference type="InterPro" id="IPR018107">
    <property type="entry name" value="Na-dicarboxylate_symporter_CS"/>
</dbReference>
<dbReference type="InterPro" id="IPR001991">
    <property type="entry name" value="Na-dicarboxylate_symporter"/>
</dbReference>
<keyword evidence="10" id="KW-1185">Reference proteome</keyword>
<comment type="subcellular location">
    <subcellularLocation>
        <location evidence="1 8">Membrane</location>
        <topology evidence="1 8">Multi-pass membrane protein</topology>
    </subcellularLocation>
</comment>
<dbReference type="GO" id="GO:0005313">
    <property type="term" value="F:L-glutamate transmembrane transporter activity"/>
    <property type="evidence" value="ECO:0007669"/>
    <property type="project" value="TreeGrafter"/>
</dbReference>
<accession>A0A3P7LJ70</accession>
<dbReference type="OrthoDB" id="6284679at2759"/>
<evidence type="ECO:0000256" key="3">
    <source>
        <dbReference type="ARBA" id="ARBA00022692"/>
    </source>
</evidence>
<keyword evidence="4 8" id="KW-0769">Symport</keyword>
<dbReference type="SUPFAM" id="SSF118215">
    <property type="entry name" value="Proton glutamate symport protein"/>
    <property type="match status" value="1"/>
</dbReference>
<dbReference type="Pfam" id="PF00375">
    <property type="entry name" value="SDF"/>
    <property type="match status" value="1"/>
</dbReference>
<keyword evidence="2 8" id="KW-0813">Transport</keyword>
<dbReference type="GO" id="GO:0015175">
    <property type="term" value="F:neutral L-amino acid transmembrane transporter activity"/>
    <property type="evidence" value="ECO:0007669"/>
    <property type="project" value="TreeGrafter"/>
</dbReference>
<organism evidence="9 10">
    <name type="scientific">Dibothriocephalus latus</name>
    <name type="common">Fish tapeworm</name>
    <name type="synonym">Diphyllobothrium latum</name>
    <dbReference type="NCBI Taxonomy" id="60516"/>
    <lineage>
        <taxon>Eukaryota</taxon>
        <taxon>Metazoa</taxon>
        <taxon>Spiralia</taxon>
        <taxon>Lophotrochozoa</taxon>
        <taxon>Platyhelminthes</taxon>
        <taxon>Cestoda</taxon>
        <taxon>Eucestoda</taxon>
        <taxon>Diphyllobothriidea</taxon>
        <taxon>Diphyllobothriidae</taxon>
        <taxon>Dibothriocephalus</taxon>
    </lineage>
</organism>
<dbReference type="GO" id="GO:0015501">
    <property type="term" value="F:glutamate:sodium symporter activity"/>
    <property type="evidence" value="ECO:0007669"/>
    <property type="project" value="TreeGrafter"/>
</dbReference>